<sequence>MTQHDKQVVVDITIAAPLETVWAALRDPAQIANWFGWDAPGLAEEIKFIFIDGAEANEARHVVQFGEWEGASDAIELTAEGNATRLRLVRAGGAPIDWTGVYEDISQGWVNFFQQLRLALEQHPGEQRRTIYLSGPGKAGIGEPSATLGLGEAANLAQGNAYAARLAPGDTASGTVWYQTHFQTALTVEQWGDGLLVVTDMGVSPKRPHGGGSVLLTTYGLDDAAFGALERRWQDWWAARYPQPAA</sequence>
<name>A0ABX7BZQ1_9HYPH</name>
<evidence type="ECO:0000313" key="1">
    <source>
        <dbReference type="EMBL" id="QQR36992.1"/>
    </source>
</evidence>
<accession>A0ABX7BZQ1</accession>
<dbReference type="InterPro" id="IPR023393">
    <property type="entry name" value="START-like_dom_sf"/>
</dbReference>
<evidence type="ECO:0000313" key="2">
    <source>
        <dbReference type="Proteomes" id="UP000595460"/>
    </source>
</evidence>
<dbReference type="SUPFAM" id="SSF55961">
    <property type="entry name" value="Bet v1-like"/>
    <property type="match status" value="1"/>
</dbReference>
<keyword evidence="2" id="KW-1185">Reference proteome</keyword>
<dbReference type="Gene3D" id="3.30.530.20">
    <property type="match status" value="1"/>
</dbReference>
<dbReference type="EMBL" id="CP068047">
    <property type="protein sequence ID" value="QQR36992.1"/>
    <property type="molecule type" value="Genomic_DNA"/>
</dbReference>
<dbReference type="CDD" id="cd07814">
    <property type="entry name" value="SRPBCC_CalC_Aha1-like"/>
    <property type="match status" value="1"/>
</dbReference>
<dbReference type="Proteomes" id="UP000595460">
    <property type="component" value="Chromosome"/>
</dbReference>
<reference evidence="1 2" key="1">
    <citation type="submission" date="2021-01" db="EMBL/GenBank/DDBJ databases">
        <title>Genome seq and assembly of Devosia sp. G19.</title>
        <authorList>
            <person name="Chhetri G."/>
        </authorList>
    </citation>
    <scope>NUCLEOTIDE SEQUENCE [LARGE SCALE GENOMIC DNA]</scope>
    <source>
        <strain evidence="1 2">G19</strain>
    </source>
</reference>
<protein>
    <submittedName>
        <fullName evidence="1">SRPBCC domain-containing protein</fullName>
    </submittedName>
</protein>
<gene>
    <name evidence="1" type="ORF">JI749_05075</name>
</gene>
<organism evidence="1 2">
    <name type="scientific">Devosia oryziradicis</name>
    <dbReference type="NCBI Taxonomy" id="2801335"/>
    <lineage>
        <taxon>Bacteria</taxon>
        <taxon>Pseudomonadati</taxon>
        <taxon>Pseudomonadota</taxon>
        <taxon>Alphaproteobacteria</taxon>
        <taxon>Hyphomicrobiales</taxon>
        <taxon>Devosiaceae</taxon>
        <taxon>Devosia</taxon>
    </lineage>
</organism>
<proteinExistence type="predicted"/>
<dbReference type="RefSeq" id="WP_201660133.1">
    <property type="nucleotide sequence ID" value="NZ_CP068047.1"/>
</dbReference>